<dbReference type="HAMAP" id="MF_00973">
    <property type="entry name" value="Gluconeogen_factor"/>
    <property type="match status" value="1"/>
</dbReference>
<dbReference type="AlphaFoldDB" id="A0A133N155"/>
<evidence type="ECO:0000256" key="3">
    <source>
        <dbReference type="SAM" id="Phobius"/>
    </source>
</evidence>
<dbReference type="OrthoDB" id="9783842at2"/>
<protein>
    <recommendedName>
        <fullName evidence="2">Putative gluconeogenesis factor</fullName>
    </recommendedName>
</protein>
<organism evidence="5 7">
    <name type="scientific">Clostridium perfringens</name>
    <dbReference type="NCBI Taxonomy" id="1502"/>
    <lineage>
        <taxon>Bacteria</taxon>
        <taxon>Bacillati</taxon>
        <taxon>Bacillota</taxon>
        <taxon>Clostridia</taxon>
        <taxon>Eubacteriales</taxon>
        <taxon>Clostridiaceae</taxon>
        <taxon>Clostridium</taxon>
    </lineage>
</organism>
<dbReference type="PANTHER" id="PTHR30135">
    <property type="entry name" value="UNCHARACTERIZED PROTEIN YVCK-RELATED"/>
    <property type="match status" value="1"/>
</dbReference>
<dbReference type="Gene3D" id="3.40.50.10680">
    <property type="entry name" value="CofD-like domains"/>
    <property type="match status" value="1"/>
</dbReference>
<feature type="transmembrane region" description="Helical" evidence="3">
    <location>
        <begin position="48"/>
        <end position="68"/>
    </location>
</feature>
<evidence type="ECO:0000313" key="4">
    <source>
        <dbReference type="EMBL" id="AMN34566.1"/>
    </source>
</evidence>
<reference evidence="4 6" key="1">
    <citation type="journal article" date="2016" name="PLoS ONE">
        <title>Plasmid Characterization and Chromosome Analysis of Two netF+ Clostridium perfringens Isolates Associated with Foal and Canine Necrotizing Enteritis.</title>
        <authorList>
            <person name="Mehdizadeh Gohari I."/>
            <person name="Kropinski A.M."/>
            <person name="Weese S.J."/>
            <person name="Parreira V.R."/>
            <person name="Whitehead A.E."/>
            <person name="Boerlin P."/>
            <person name="Prescott J.F."/>
        </authorList>
    </citation>
    <scope>NUCLEOTIDE SEQUENCE [LARGE SCALE GENOMIC DNA]</scope>
    <source>
        <strain evidence="4 6">JP838</strain>
    </source>
</reference>
<dbReference type="GO" id="GO:0008360">
    <property type="term" value="P:regulation of cell shape"/>
    <property type="evidence" value="ECO:0007669"/>
    <property type="project" value="UniProtKB-UniRule"/>
</dbReference>
<dbReference type="CDD" id="cd07187">
    <property type="entry name" value="YvcK_like"/>
    <property type="match status" value="1"/>
</dbReference>
<dbReference type="InterPro" id="IPR038136">
    <property type="entry name" value="CofD-like_dom_sf"/>
</dbReference>
<sequence length="456" mass="50734">MMMKKMLKPGIRVKRYIFLALASIITMAVAIAKLIDERHVTTIHDKAVFIILIIFSGLVGYKSIVWCVKSVVSLVNKGYINLSIEEDDLEDLIEDDRLLIKGPKIVVIGGGTGLSTMLRGLKHYTSNVTAIVTVGDDGGGSGILREDLGILPPGDIRNCILALANTEPLMNELLQYRFNDGRLKGQSFGNLFLAAMDGISENFEDAVQKMSSVLAVKGEVLPVTLENMVLEAELMNGHRVRGESLIGEEVIDQSSPIKKLKIIPEDAKALDRALEAIEEADAIVLGPGSLYTSVLPNLLVKDISKAIKKSKAFKIYNCNIMTQPGETDGFKVSDHVQVILDHCGKDMVDCIIANSKDISEELKEKYLDKNSELVELDINKLKKMGLCVVDGDLTKVKGDYIRHNSDYLAQLLIETVMEKHLLYDRKKILEYIYLSQRIKKREGSNRKEQSCHFQQK</sequence>
<dbReference type="NCBIfam" id="TIGR01826">
    <property type="entry name" value="CofD_related"/>
    <property type="match status" value="1"/>
</dbReference>
<accession>A0A133N155</accession>
<comment type="similarity">
    <text evidence="2">Belongs to the gluconeogenesis factor family.</text>
</comment>
<keyword evidence="3" id="KW-0812">Transmembrane</keyword>
<gene>
    <name evidence="5" type="ORF">HMPREF3222_02198</name>
    <name evidence="4" type="ORF">JFP838_01955</name>
</gene>
<dbReference type="Proteomes" id="UP000070646">
    <property type="component" value="Unassembled WGS sequence"/>
</dbReference>
<dbReference type="Pfam" id="PF01933">
    <property type="entry name" value="CofD"/>
    <property type="match status" value="1"/>
</dbReference>
<evidence type="ECO:0000313" key="5">
    <source>
        <dbReference type="EMBL" id="KXA10000.1"/>
    </source>
</evidence>
<proteinExistence type="inferred from homology"/>
<reference evidence="5 7" key="2">
    <citation type="submission" date="2016-01" db="EMBL/GenBank/DDBJ databases">
        <authorList>
            <person name="Oliw E.H."/>
        </authorList>
    </citation>
    <scope>NUCLEOTIDE SEQUENCE [LARGE SCALE GENOMIC DNA]</scope>
    <source>
        <strain evidence="5 7">MJR7757A</strain>
    </source>
</reference>
<comment type="subcellular location">
    <subcellularLocation>
        <location evidence="2">Cytoplasm</location>
    </subcellularLocation>
</comment>
<dbReference type="SUPFAM" id="SSF142338">
    <property type="entry name" value="CofD-like"/>
    <property type="match status" value="1"/>
</dbReference>
<comment type="function">
    <text evidence="2">Required for morphogenesis under gluconeogenic growth conditions.</text>
</comment>
<dbReference type="Proteomes" id="UP000070260">
    <property type="component" value="Chromosome"/>
</dbReference>
<dbReference type="InterPro" id="IPR010119">
    <property type="entry name" value="Gluconeogen_factor"/>
</dbReference>
<dbReference type="RefSeq" id="WP_060796200.1">
    <property type="nucleotide sequence ID" value="NZ_CATNZO010000001.1"/>
</dbReference>
<evidence type="ECO:0000256" key="1">
    <source>
        <dbReference type="ARBA" id="ARBA00022490"/>
    </source>
</evidence>
<dbReference type="PANTHER" id="PTHR30135:SF3">
    <property type="entry name" value="GLUCONEOGENESIS FACTOR-RELATED"/>
    <property type="match status" value="1"/>
</dbReference>
<evidence type="ECO:0000313" key="6">
    <source>
        <dbReference type="Proteomes" id="UP000070260"/>
    </source>
</evidence>
<name>A0A133N155_CLOPF</name>
<keyword evidence="3" id="KW-1133">Transmembrane helix</keyword>
<evidence type="ECO:0000313" key="7">
    <source>
        <dbReference type="Proteomes" id="UP000070646"/>
    </source>
</evidence>
<evidence type="ECO:0000256" key="2">
    <source>
        <dbReference type="HAMAP-Rule" id="MF_00973"/>
    </source>
</evidence>
<dbReference type="EMBL" id="LRPU01000113">
    <property type="protein sequence ID" value="KXA10000.1"/>
    <property type="molecule type" value="Genomic_DNA"/>
</dbReference>
<dbReference type="InterPro" id="IPR002882">
    <property type="entry name" value="CofD"/>
</dbReference>
<dbReference type="GO" id="GO:0043743">
    <property type="term" value="F:LPPG:FO 2-phospho-L-lactate transferase activity"/>
    <property type="evidence" value="ECO:0007669"/>
    <property type="project" value="InterPro"/>
</dbReference>
<keyword evidence="3" id="KW-0472">Membrane</keyword>
<dbReference type="PATRIC" id="fig|1502.174.peg.2213"/>
<dbReference type="EMBL" id="CP010994">
    <property type="protein sequence ID" value="AMN34566.1"/>
    <property type="molecule type" value="Genomic_DNA"/>
</dbReference>
<dbReference type="GO" id="GO:0005737">
    <property type="term" value="C:cytoplasm"/>
    <property type="evidence" value="ECO:0007669"/>
    <property type="project" value="UniProtKB-SubCell"/>
</dbReference>
<keyword evidence="1 2" id="KW-0963">Cytoplasm</keyword>